<name>C3ZII4_BRAFL</name>
<dbReference type="InParanoid" id="C3ZII4"/>
<gene>
    <name evidence="2" type="ORF">BRAFLDRAFT_80799</name>
</gene>
<organism>
    <name type="scientific">Branchiostoma floridae</name>
    <name type="common">Florida lancelet</name>
    <name type="synonym">Amphioxus</name>
    <dbReference type="NCBI Taxonomy" id="7739"/>
    <lineage>
        <taxon>Eukaryota</taxon>
        <taxon>Metazoa</taxon>
        <taxon>Chordata</taxon>
        <taxon>Cephalochordata</taxon>
        <taxon>Leptocardii</taxon>
        <taxon>Amphioxiformes</taxon>
        <taxon>Branchiostomatidae</taxon>
        <taxon>Branchiostoma</taxon>
    </lineage>
</organism>
<dbReference type="EMBL" id="GG666627">
    <property type="protein sequence ID" value="EEN47709.1"/>
    <property type="molecule type" value="Genomic_DNA"/>
</dbReference>
<feature type="region of interest" description="Disordered" evidence="1">
    <location>
        <begin position="1"/>
        <end position="179"/>
    </location>
</feature>
<feature type="compositionally biased region" description="Basic and acidic residues" evidence="1">
    <location>
        <begin position="37"/>
        <end position="46"/>
    </location>
</feature>
<sequence>MEVRGARLSAKKQHVHKGVDDGDVPPPLPPKPHQPPKKYEDVDPHGESILALSSGPKQKRDKRVDDRNVPPPLPARNLPPSTYEDVDPHGDSILALSSGPKQNGDKRVDGRNVPPPLPARNLPPNTYEDVDPNGDSVIVLGSGLQRAVPKEPLPRKRTETDKENELSKGRNEEEANRKYEDVDPVGYGILEESKQACRKNEGLDLGSSGVNVILNSGLKRALPDLPPPRKLGKGDDVAVCPMQNDESCSDPFNKPGNSAGHETEVSLYGALNTDLLMVT</sequence>
<proteinExistence type="predicted"/>
<protein>
    <submittedName>
        <fullName evidence="2">Uncharacterized protein</fullName>
    </submittedName>
</protein>
<feature type="region of interest" description="Disordered" evidence="1">
    <location>
        <begin position="242"/>
        <end position="261"/>
    </location>
</feature>
<dbReference type="AlphaFoldDB" id="C3ZII4"/>
<evidence type="ECO:0000256" key="1">
    <source>
        <dbReference type="SAM" id="MobiDB-lite"/>
    </source>
</evidence>
<feature type="compositionally biased region" description="Basic and acidic residues" evidence="1">
    <location>
        <begin position="148"/>
        <end position="179"/>
    </location>
</feature>
<evidence type="ECO:0000313" key="2">
    <source>
        <dbReference type="EMBL" id="EEN47709.1"/>
    </source>
</evidence>
<accession>C3ZII4</accession>
<reference evidence="2" key="1">
    <citation type="journal article" date="2008" name="Nature">
        <title>The amphioxus genome and the evolution of the chordate karyotype.</title>
        <authorList>
            <consortium name="US DOE Joint Genome Institute (JGI-PGF)"/>
            <person name="Putnam N.H."/>
            <person name="Butts T."/>
            <person name="Ferrier D.E.K."/>
            <person name="Furlong R.F."/>
            <person name="Hellsten U."/>
            <person name="Kawashima T."/>
            <person name="Robinson-Rechavi M."/>
            <person name="Shoguchi E."/>
            <person name="Terry A."/>
            <person name="Yu J.-K."/>
            <person name="Benito-Gutierrez E.L."/>
            <person name="Dubchak I."/>
            <person name="Garcia-Fernandez J."/>
            <person name="Gibson-Brown J.J."/>
            <person name="Grigoriev I.V."/>
            <person name="Horton A.C."/>
            <person name="de Jong P.J."/>
            <person name="Jurka J."/>
            <person name="Kapitonov V.V."/>
            <person name="Kohara Y."/>
            <person name="Kuroki Y."/>
            <person name="Lindquist E."/>
            <person name="Lucas S."/>
            <person name="Osoegawa K."/>
            <person name="Pennacchio L.A."/>
            <person name="Salamov A.A."/>
            <person name="Satou Y."/>
            <person name="Sauka-Spengler T."/>
            <person name="Schmutz J."/>
            <person name="Shin-I T."/>
            <person name="Toyoda A."/>
            <person name="Bronner-Fraser M."/>
            <person name="Fujiyama A."/>
            <person name="Holland L.Z."/>
            <person name="Holland P.W.H."/>
            <person name="Satoh N."/>
            <person name="Rokhsar D.S."/>
        </authorList>
    </citation>
    <scope>NUCLEOTIDE SEQUENCE [LARGE SCALE GENOMIC DNA]</scope>
    <source>
        <strain evidence="2">S238N-H82</strain>
        <tissue evidence="2">Testes</tissue>
    </source>
</reference>
<feature type="compositionally biased region" description="Pro residues" evidence="1">
    <location>
        <begin position="24"/>
        <end position="33"/>
    </location>
</feature>